<dbReference type="Pfam" id="PF23129">
    <property type="entry name" value="DotZ"/>
    <property type="match status" value="1"/>
</dbReference>
<dbReference type="PATRIC" id="fig|45071.7.peg.3058"/>
<dbReference type="STRING" id="45071.Lpar_2698"/>
<proteinExistence type="predicted"/>
<reference evidence="1 2" key="1">
    <citation type="submission" date="2016-02" db="EMBL/GenBank/DDBJ databases">
        <title>Secondary metabolites in Legionella.</title>
        <authorList>
            <person name="Tobias N.J."/>
            <person name="Bode H.B."/>
        </authorList>
    </citation>
    <scope>NUCLEOTIDE SEQUENCE [LARGE SCALE GENOMIC DNA]</scope>
    <source>
        <strain evidence="1 2">DSM 19216</strain>
    </source>
</reference>
<evidence type="ECO:0000313" key="2">
    <source>
        <dbReference type="Proteomes" id="UP000095229"/>
    </source>
</evidence>
<dbReference type="AlphaFoldDB" id="A0A1E5JQ08"/>
<sequence>MNGEEIDTELSHWFSTYGIITAERLLGRYNVNLAQTELVVAIRSPFSFYHRMLKVPLRSVLNGIILQQANDYHVYVQKLFIDYLLSGENSKGEEAQGASTREVIEKERQQLVALGDEFNAVQGEHDYLIANSQASLIRIAQIFNTELDKAISSLKKNLRALVLQRKKVKSAQQLIIL</sequence>
<dbReference type="Proteomes" id="UP000095229">
    <property type="component" value="Unassembled WGS sequence"/>
</dbReference>
<protein>
    <submittedName>
        <fullName evidence="1">Uncharacterized protein</fullName>
    </submittedName>
</protein>
<organism evidence="1 2">
    <name type="scientific">Legionella parisiensis</name>
    <dbReference type="NCBI Taxonomy" id="45071"/>
    <lineage>
        <taxon>Bacteria</taxon>
        <taxon>Pseudomonadati</taxon>
        <taxon>Pseudomonadota</taxon>
        <taxon>Gammaproteobacteria</taxon>
        <taxon>Legionellales</taxon>
        <taxon>Legionellaceae</taxon>
        <taxon>Legionella</taxon>
    </lineage>
</organism>
<dbReference type="EMBL" id="LSOG01000073">
    <property type="protein sequence ID" value="OEH46128.1"/>
    <property type="molecule type" value="Genomic_DNA"/>
</dbReference>
<evidence type="ECO:0000313" key="1">
    <source>
        <dbReference type="EMBL" id="OEH46128.1"/>
    </source>
</evidence>
<name>A0A1E5JQ08_9GAMM</name>
<dbReference type="InterPro" id="IPR049719">
    <property type="entry name" value="DotZ-like"/>
</dbReference>
<accession>A0A1E5JQ08</accession>
<gene>
    <name evidence="1" type="ORF">lpari_02861</name>
</gene>
<comment type="caution">
    <text evidence="1">The sequence shown here is derived from an EMBL/GenBank/DDBJ whole genome shotgun (WGS) entry which is preliminary data.</text>
</comment>
<keyword evidence="2" id="KW-1185">Reference proteome</keyword>